<dbReference type="AlphaFoldDB" id="W1NL23"/>
<protein>
    <submittedName>
        <fullName evidence="2">Uncharacterized protein</fullName>
    </submittedName>
</protein>
<feature type="region of interest" description="Disordered" evidence="1">
    <location>
        <begin position="121"/>
        <end position="197"/>
    </location>
</feature>
<gene>
    <name evidence="2" type="ORF">AMTR_s00001p00268150</name>
</gene>
<sequence length="197" mass="21873">MQESLKNNIASAVRESSVLNSEGSENMKPRQLFDTIYQEIKNQAMDQISHAVWEVMRFPDGMGKEISETVEGVFGKLVEQKTKLPKDMSVPSNKQEPKISPAIITSASESVTVPCNYNEPKETLGFSQPDDLCNKLGGNSQEPEPESESEPRGRPNEMQLIDSEQSESPGFLRFADQNQQQIDGDHDMDPDVPPGFG</sequence>
<dbReference type="STRING" id="13333.W1NL23"/>
<dbReference type="PANTHER" id="PTHR34356:SF3">
    <property type="entry name" value="EXPRESSED PROTEIN"/>
    <property type="match status" value="1"/>
</dbReference>
<dbReference type="Gramene" id="ERM96542">
    <property type="protein sequence ID" value="ERM96542"/>
    <property type="gene ID" value="AMTR_s00001p00268150"/>
</dbReference>
<name>W1NL23_AMBTC</name>
<organism evidence="2 3">
    <name type="scientific">Amborella trichopoda</name>
    <dbReference type="NCBI Taxonomy" id="13333"/>
    <lineage>
        <taxon>Eukaryota</taxon>
        <taxon>Viridiplantae</taxon>
        <taxon>Streptophyta</taxon>
        <taxon>Embryophyta</taxon>
        <taxon>Tracheophyta</taxon>
        <taxon>Spermatophyta</taxon>
        <taxon>Magnoliopsida</taxon>
        <taxon>Amborellales</taxon>
        <taxon>Amborellaceae</taxon>
        <taxon>Amborella</taxon>
    </lineage>
</organism>
<evidence type="ECO:0000313" key="2">
    <source>
        <dbReference type="EMBL" id="ERM96542.1"/>
    </source>
</evidence>
<dbReference type="eggNOG" id="ENOG502RYXY">
    <property type="taxonomic scope" value="Eukaryota"/>
</dbReference>
<evidence type="ECO:0000256" key="1">
    <source>
        <dbReference type="SAM" id="MobiDB-lite"/>
    </source>
</evidence>
<feature type="compositionally biased region" description="Polar residues" evidence="1">
    <location>
        <begin position="1"/>
        <end position="10"/>
    </location>
</feature>
<accession>W1NL23</accession>
<dbReference type="Proteomes" id="UP000017836">
    <property type="component" value="Unassembled WGS sequence"/>
</dbReference>
<dbReference type="HOGENOM" id="CLU_111762_0_0_1"/>
<feature type="region of interest" description="Disordered" evidence="1">
    <location>
        <begin position="85"/>
        <end position="106"/>
    </location>
</feature>
<dbReference type="OMA" id="TVYNRMM"/>
<dbReference type="PANTHER" id="PTHR34356">
    <property type="entry name" value="ANTIGENIC HEAT-STABLE PROTEIN"/>
    <property type="match status" value="1"/>
</dbReference>
<keyword evidence="3" id="KW-1185">Reference proteome</keyword>
<dbReference type="EMBL" id="KI397142">
    <property type="protein sequence ID" value="ERM96542.1"/>
    <property type="molecule type" value="Genomic_DNA"/>
</dbReference>
<reference evidence="3" key="1">
    <citation type="journal article" date="2013" name="Science">
        <title>The Amborella genome and the evolution of flowering plants.</title>
        <authorList>
            <consortium name="Amborella Genome Project"/>
        </authorList>
    </citation>
    <scope>NUCLEOTIDE SEQUENCE [LARGE SCALE GENOMIC DNA]</scope>
</reference>
<feature type="region of interest" description="Disordered" evidence="1">
    <location>
        <begin position="1"/>
        <end position="25"/>
    </location>
</feature>
<evidence type="ECO:0000313" key="3">
    <source>
        <dbReference type="Proteomes" id="UP000017836"/>
    </source>
</evidence>
<proteinExistence type="predicted"/>